<keyword evidence="1" id="KW-1133">Transmembrane helix</keyword>
<reference evidence="4" key="1">
    <citation type="submission" date="2020-07" db="EMBL/GenBank/DDBJ databases">
        <title>Complete genome sequencing of Coprobacter sp. strain 2CBH44.</title>
        <authorList>
            <person name="Sakamoto M."/>
            <person name="Murakami T."/>
            <person name="Mori H."/>
        </authorList>
    </citation>
    <scope>NUCLEOTIDE SEQUENCE [LARGE SCALE GENOMIC DNA]</scope>
    <source>
        <strain evidence="4">2CBH44</strain>
    </source>
</reference>
<feature type="signal peptide" evidence="2">
    <location>
        <begin position="1"/>
        <end position="23"/>
    </location>
</feature>
<evidence type="ECO:0000313" key="4">
    <source>
        <dbReference type="Proteomes" id="UP000594042"/>
    </source>
</evidence>
<sequence length="846" mass="97028">MLRKFLLLFFSSFFLGLSGSNIHYGLTFNSHAVNQDVRTSLNLTPDMPMSFSEGFSIEFDIKFNPGVQAYGYVCRIISGDDSSFDIISNINAKKLNCVLIDVDKALSNVDFKISVPQNKSDWSKMKIKFGRDNIVCSINDISQTIPYSFKRFDDIKVIFGKNWDKMFYSSDVPPITIKDVIIRDIKKNVLYSWKLDKYAGKKVYDDISRREALVENGSWDIDKYIKWHKEISIPVTERYAQIAFDSIQNRFFIATSDSMIFFDMDDFHVERIKTQKGSPFGAGGSSQMIYDRKNDRLISYSLLYPDFILYDFAKNEWSGDKLDQRFAPAHHHNRFIDVEKNCLVTFGGYGYQTYKAWMSTHSLDGGDWDIEDMVDSIAPRYLSALGYLGEGKFLILGGYGSISGRQEESPKNFYDLYELDSRKKTCKKLFDLTFPKEPVAFSNSMIVDKDKVYALAYNNNRFHTQLNLCEISLSDGSVSILADSIPYNFLDMESFCDLILDEEKTMLYAILLQKTHSVGYSVDLYSLAYPPLRMSDVVQKVLPGQGRDRSFIWGLLSSLFIIVFAGIYVILKVKKKSAQKKKEKNIVPQSEVLKKKTTIELKTPVSTVKLLGGFQVFDKEGKDITDSFTSIVKQIFLYILLSTIKDGKKVTSEKLDETFWFEMDKASASNNRSVNIRKLRLLLEKVGNLAVVNKKSYWFVEIGKDIICDYNEIMLLLKKVKEENIIRIDLLNAILDIAQNGALLPNLNTEWVDSYKSEYSNLLIEILLKSISLTEVESDLNLQVRIANVILLHDNIDEEAIQIKCRALFLLGQKGASKQCFDKYVQDHQRLLNSNPKINYENIITR</sequence>
<dbReference type="PANTHER" id="PTHR35807">
    <property type="entry name" value="TRANSCRIPTIONAL REGULATOR REDD-RELATED"/>
    <property type="match status" value="1"/>
</dbReference>
<feature type="transmembrane region" description="Helical" evidence="1">
    <location>
        <begin position="551"/>
        <end position="571"/>
    </location>
</feature>
<dbReference type="GO" id="GO:0003677">
    <property type="term" value="F:DNA binding"/>
    <property type="evidence" value="ECO:0007669"/>
    <property type="project" value="TreeGrafter"/>
</dbReference>
<dbReference type="EMBL" id="AP023322">
    <property type="protein sequence ID" value="BCI64355.1"/>
    <property type="molecule type" value="Genomic_DNA"/>
</dbReference>
<keyword evidence="2" id="KW-0732">Signal</keyword>
<feature type="chain" id="PRO_5028860929" description="DNA-binding transcriptional activator" evidence="2">
    <location>
        <begin position="24"/>
        <end position="846"/>
    </location>
</feature>
<dbReference type="SUPFAM" id="SSF50965">
    <property type="entry name" value="Galactose oxidase, central domain"/>
    <property type="match status" value="1"/>
</dbReference>
<dbReference type="GO" id="GO:0006355">
    <property type="term" value="P:regulation of DNA-templated transcription"/>
    <property type="evidence" value="ECO:0007669"/>
    <property type="project" value="TreeGrafter"/>
</dbReference>
<evidence type="ECO:0000256" key="1">
    <source>
        <dbReference type="SAM" id="Phobius"/>
    </source>
</evidence>
<accession>A0A7G1HX96</accession>
<keyword evidence="1" id="KW-0812">Transmembrane</keyword>
<keyword evidence="1" id="KW-0472">Membrane</keyword>
<evidence type="ECO:0008006" key="5">
    <source>
        <dbReference type="Google" id="ProtNLM"/>
    </source>
</evidence>
<evidence type="ECO:0000313" key="3">
    <source>
        <dbReference type="EMBL" id="BCI64355.1"/>
    </source>
</evidence>
<name>A0A7G1HX96_9BACT</name>
<dbReference type="InterPro" id="IPR015915">
    <property type="entry name" value="Kelch-typ_b-propeller"/>
</dbReference>
<dbReference type="PANTHER" id="PTHR35807:SF1">
    <property type="entry name" value="TRANSCRIPTIONAL REGULATOR REDD"/>
    <property type="match status" value="1"/>
</dbReference>
<dbReference type="Proteomes" id="UP000594042">
    <property type="component" value="Chromosome"/>
</dbReference>
<keyword evidence="4" id="KW-1185">Reference proteome</keyword>
<dbReference type="InterPro" id="IPR011043">
    <property type="entry name" value="Gal_Oxase/kelch_b-propeller"/>
</dbReference>
<proteinExistence type="predicted"/>
<protein>
    <recommendedName>
        <fullName evidence="5">DNA-binding transcriptional activator</fullName>
    </recommendedName>
</protein>
<dbReference type="KEGG" id="copr:Cop2CBH44_27080"/>
<dbReference type="RefSeq" id="WP_200755018.1">
    <property type="nucleotide sequence ID" value="NZ_AP023322.1"/>
</dbReference>
<organism evidence="3 4">
    <name type="scientific">Coprobacter secundus subsp. similis</name>
    <dbReference type="NCBI Taxonomy" id="2751153"/>
    <lineage>
        <taxon>Bacteria</taxon>
        <taxon>Pseudomonadati</taxon>
        <taxon>Bacteroidota</taxon>
        <taxon>Bacteroidia</taxon>
        <taxon>Bacteroidales</taxon>
        <taxon>Barnesiellaceae</taxon>
        <taxon>Coprobacter</taxon>
    </lineage>
</organism>
<dbReference type="AlphaFoldDB" id="A0A7G1HX96"/>
<dbReference type="Gene3D" id="2.120.10.80">
    <property type="entry name" value="Kelch-type beta propeller"/>
    <property type="match status" value="1"/>
</dbReference>
<dbReference type="InterPro" id="IPR051677">
    <property type="entry name" value="AfsR-DnrI-RedD_regulator"/>
</dbReference>
<evidence type="ECO:0000256" key="2">
    <source>
        <dbReference type="SAM" id="SignalP"/>
    </source>
</evidence>
<gene>
    <name evidence="3" type="ORF">Cop2CBH44_27080</name>
</gene>